<gene>
    <name evidence="4" type="ORF">J2S00_001627</name>
</gene>
<dbReference type="EMBL" id="JAUSUQ010000005">
    <property type="protein sequence ID" value="MDQ0338841.1"/>
    <property type="molecule type" value="Genomic_DNA"/>
</dbReference>
<dbReference type="PANTHER" id="PTHR30055:SF222">
    <property type="entry name" value="REGULATORY PROTEIN"/>
    <property type="match status" value="1"/>
</dbReference>
<evidence type="ECO:0000313" key="4">
    <source>
        <dbReference type="EMBL" id="MDQ0338841.1"/>
    </source>
</evidence>
<name>A0ABU0CQZ4_9BACI</name>
<feature type="DNA-binding region" description="H-T-H motif" evidence="2">
    <location>
        <begin position="55"/>
        <end position="74"/>
    </location>
</feature>
<dbReference type="InterPro" id="IPR001647">
    <property type="entry name" value="HTH_TetR"/>
</dbReference>
<dbReference type="Proteomes" id="UP001232445">
    <property type="component" value="Unassembled WGS sequence"/>
</dbReference>
<evidence type="ECO:0000256" key="2">
    <source>
        <dbReference type="PROSITE-ProRule" id="PRU00335"/>
    </source>
</evidence>
<keyword evidence="1 2" id="KW-0238">DNA-binding</keyword>
<comment type="caution">
    <text evidence="4">The sequence shown here is derived from an EMBL/GenBank/DDBJ whole genome shotgun (WGS) entry which is preliminary data.</text>
</comment>
<evidence type="ECO:0000256" key="1">
    <source>
        <dbReference type="ARBA" id="ARBA00023125"/>
    </source>
</evidence>
<organism evidence="4 5">
    <name type="scientific">Caldalkalibacillus uzonensis</name>
    <dbReference type="NCBI Taxonomy" id="353224"/>
    <lineage>
        <taxon>Bacteria</taxon>
        <taxon>Bacillati</taxon>
        <taxon>Bacillota</taxon>
        <taxon>Bacilli</taxon>
        <taxon>Bacillales</taxon>
        <taxon>Bacillaceae</taxon>
        <taxon>Caldalkalibacillus</taxon>
    </lineage>
</organism>
<dbReference type="SUPFAM" id="SSF46689">
    <property type="entry name" value="Homeodomain-like"/>
    <property type="match status" value="1"/>
</dbReference>
<protein>
    <submittedName>
        <fullName evidence="4">AcrR family transcriptional regulator</fullName>
    </submittedName>
</protein>
<dbReference type="SUPFAM" id="SSF48498">
    <property type="entry name" value="Tetracyclin repressor-like, C-terminal domain"/>
    <property type="match status" value="1"/>
</dbReference>
<dbReference type="RefSeq" id="WP_307337858.1">
    <property type="nucleotide sequence ID" value="NZ_JAUSUQ010000005.1"/>
</dbReference>
<dbReference type="InterPro" id="IPR050109">
    <property type="entry name" value="HTH-type_TetR-like_transc_reg"/>
</dbReference>
<reference evidence="4 5" key="1">
    <citation type="submission" date="2023-07" db="EMBL/GenBank/DDBJ databases">
        <title>Genomic Encyclopedia of Type Strains, Phase IV (KMG-IV): sequencing the most valuable type-strain genomes for metagenomic binning, comparative biology and taxonomic classification.</title>
        <authorList>
            <person name="Goeker M."/>
        </authorList>
    </citation>
    <scope>NUCLEOTIDE SEQUENCE [LARGE SCALE GENOMIC DNA]</scope>
    <source>
        <strain evidence="4 5">DSM 17740</strain>
    </source>
</reference>
<evidence type="ECO:0000259" key="3">
    <source>
        <dbReference type="PROSITE" id="PS50977"/>
    </source>
</evidence>
<dbReference type="Pfam" id="PF00440">
    <property type="entry name" value="TetR_N"/>
    <property type="match status" value="1"/>
</dbReference>
<sequence length="243" mass="27532">MSKKSWDEWVDDEWVQYIAEQYDLDLKEGKETLKQKKILEAAIHVFAEKGFSGASTSEIAERAGVAEATIFKHYRTKKGLLLRLVIPAIARVASAYIAQPVLNILDQDKPVEALLREVAINRKELLEKNWKTIRIILVESLFHPEIREALKNHVAKRIIPLVFEKIEEQKQKGKIRADLPNHVILRGVMSQIGAFLFARHVIPELMAPGGDDEEIDWIVELLINGIGPRACSKTESGADKESH</sequence>
<dbReference type="PROSITE" id="PS50977">
    <property type="entry name" value="HTH_TETR_2"/>
    <property type="match status" value="1"/>
</dbReference>
<accession>A0ABU0CQZ4</accession>
<feature type="domain" description="HTH tetR-type" evidence="3">
    <location>
        <begin position="32"/>
        <end position="92"/>
    </location>
</feature>
<proteinExistence type="predicted"/>
<dbReference type="PRINTS" id="PR00455">
    <property type="entry name" value="HTHTETR"/>
</dbReference>
<dbReference type="Gene3D" id="1.10.357.10">
    <property type="entry name" value="Tetracycline Repressor, domain 2"/>
    <property type="match status" value="1"/>
</dbReference>
<dbReference type="PANTHER" id="PTHR30055">
    <property type="entry name" value="HTH-TYPE TRANSCRIPTIONAL REGULATOR RUTR"/>
    <property type="match status" value="1"/>
</dbReference>
<dbReference type="InterPro" id="IPR009057">
    <property type="entry name" value="Homeodomain-like_sf"/>
</dbReference>
<keyword evidence="5" id="KW-1185">Reference proteome</keyword>
<dbReference type="InterPro" id="IPR036271">
    <property type="entry name" value="Tet_transcr_reg_TetR-rel_C_sf"/>
</dbReference>
<evidence type="ECO:0000313" key="5">
    <source>
        <dbReference type="Proteomes" id="UP001232445"/>
    </source>
</evidence>